<dbReference type="EMBL" id="LR797501">
    <property type="protein sequence ID" value="CAB4220998.1"/>
    <property type="molecule type" value="Genomic_DNA"/>
</dbReference>
<gene>
    <name evidence="2" type="ORF">UFOVP1033_129</name>
    <name evidence="3" type="ORF">UFOVP1631_129</name>
</gene>
<feature type="transmembrane region" description="Helical" evidence="1">
    <location>
        <begin position="7"/>
        <end position="27"/>
    </location>
</feature>
<keyword evidence="1" id="KW-0472">Membrane</keyword>
<accession>A0A6J5QAJ8</accession>
<feature type="transmembrane region" description="Helical" evidence="1">
    <location>
        <begin position="47"/>
        <end position="68"/>
    </location>
</feature>
<sequence length="74" mass="7768">MKIKDKLMVYITLGILGFIGLVVLGEYGSMLAQQLTSGEKYATNSDAIALVQNALVGLIGIIGGYFAGKSKGDE</sequence>
<evidence type="ECO:0000256" key="1">
    <source>
        <dbReference type="SAM" id="Phobius"/>
    </source>
</evidence>
<proteinExistence type="predicted"/>
<evidence type="ECO:0000313" key="3">
    <source>
        <dbReference type="EMBL" id="CAB4220998.1"/>
    </source>
</evidence>
<dbReference type="EMBL" id="LR796981">
    <property type="protein sequence ID" value="CAB4179456.1"/>
    <property type="molecule type" value="Genomic_DNA"/>
</dbReference>
<keyword evidence="1" id="KW-0812">Transmembrane</keyword>
<protein>
    <submittedName>
        <fullName evidence="2">Uncharacterized protein</fullName>
    </submittedName>
</protein>
<evidence type="ECO:0000313" key="2">
    <source>
        <dbReference type="EMBL" id="CAB4179456.1"/>
    </source>
</evidence>
<keyword evidence="1" id="KW-1133">Transmembrane helix</keyword>
<organism evidence="2">
    <name type="scientific">uncultured Caudovirales phage</name>
    <dbReference type="NCBI Taxonomy" id="2100421"/>
    <lineage>
        <taxon>Viruses</taxon>
        <taxon>Duplodnaviria</taxon>
        <taxon>Heunggongvirae</taxon>
        <taxon>Uroviricota</taxon>
        <taxon>Caudoviricetes</taxon>
        <taxon>Peduoviridae</taxon>
        <taxon>Maltschvirus</taxon>
        <taxon>Maltschvirus maltsch</taxon>
    </lineage>
</organism>
<name>A0A6J5QAJ8_9CAUD</name>
<reference evidence="2" key="1">
    <citation type="submission" date="2020-05" db="EMBL/GenBank/DDBJ databases">
        <authorList>
            <person name="Chiriac C."/>
            <person name="Salcher M."/>
            <person name="Ghai R."/>
            <person name="Kavagutti S V."/>
        </authorList>
    </citation>
    <scope>NUCLEOTIDE SEQUENCE</scope>
</reference>